<dbReference type="PANTHER" id="PTHR30543">
    <property type="entry name" value="CHROMATE REDUCTASE"/>
    <property type="match status" value="1"/>
</dbReference>
<protein>
    <submittedName>
        <fullName evidence="3">NADPH-dependent FMN reductase</fullName>
    </submittedName>
</protein>
<dbReference type="InterPro" id="IPR005025">
    <property type="entry name" value="FMN_Rdtase-like_dom"/>
</dbReference>
<feature type="compositionally biased region" description="Basic residues" evidence="1">
    <location>
        <begin position="182"/>
        <end position="192"/>
    </location>
</feature>
<proteinExistence type="predicted"/>
<keyword evidence="4" id="KW-1185">Reference proteome</keyword>
<evidence type="ECO:0000259" key="2">
    <source>
        <dbReference type="Pfam" id="PF03358"/>
    </source>
</evidence>
<dbReference type="Pfam" id="PF03358">
    <property type="entry name" value="FMN_red"/>
    <property type="match status" value="1"/>
</dbReference>
<comment type="caution">
    <text evidence="3">The sequence shown here is derived from an EMBL/GenBank/DDBJ whole genome shotgun (WGS) entry which is preliminary data.</text>
</comment>
<feature type="domain" description="NADPH-dependent FMN reductase-like" evidence="2">
    <location>
        <begin position="4"/>
        <end position="142"/>
    </location>
</feature>
<feature type="region of interest" description="Disordered" evidence="1">
    <location>
        <begin position="177"/>
        <end position="205"/>
    </location>
</feature>
<accession>A0ABQ6IAR1</accession>
<dbReference type="RefSeq" id="WP_284327457.1">
    <property type="nucleotide sequence ID" value="NZ_BSUN01000001.1"/>
</dbReference>
<organism evidence="3 4">
    <name type="scientific">Demequina litorisediminis</name>
    <dbReference type="NCBI Taxonomy" id="1849022"/>
    <lineage>
        <taxon>Bacteria</taxon>
        <taxon>Bacillati</taxon>
        <taxon>Actinomycetota</taxon>
        <taxon>Actinomycetes</taxon>
        <taxon>Micrococcales</taxon>
        <taxon>Demequinaceae</taxon>
        <taxon>Demequina</taxon>
    </lineage>
</organism>
<name>A0ABQ6IAR1_9MICO</name>
<dbReference type="InterPro" id="IPR050712">
    <property type="entry name" value="NAD(P)H-dep_reductase"/>
</dbReference>
<dbReference type="SUPFAM" id="SSF52218">
    <property type="entry name" value="Flavoproteins"/>
    <property type="match status" value="1"/>
</dbReference>
<evidence type="ECO:0000313" key="4">
    <source>
        <dbReference type="Proteomes" id="UP001157125"/>
    </source>
</evidence>
<evidence type="ECO:0000256" key="1">
    <source>
        <dbReference type="SAM" id="MobiDB-lite"/>
    </source>
</evidence>
<dbReference type="InterPro" id="IPR029039">
    <property type="entry name" value="Flavoprotein-like_sf"/>
</dbReference>
<reference evidence="4" key="1">
    <citation type="journal article" date="2019" name="Int. J. Syst. Evol. Microbiol.">
        <title>The Global Catalogue of Microorganisms (GCM) 10K type strain sequencing project: providing services to taxonomists for standard genome sequencing and annotation.</title>
        <authorList>
            <consortium name="The Broad Institute Genomics Platform"/>
            <consortium name="The Broad Institute Genome Sequencing Center for Infectious Disease"/>
            <person name="Wu L."/>
            <person name="Ma J."/>
        </authorList>
    </citation>
    <scope>NUCLEOTIDE SEQUENCE [LARGE SCALE GENOMIC DNA]</scope>
    <source>
        <strain evidence="4">NBRC 112299</strain>
    </source>
</reference>
<dbReference type="Proteomes" id="UP001157125">
    <property type="component" value="Unassembled WGS sequence"/>
</dbReference>
<evidence type="ECO:0000313" key="3">
    <source>
        <dbReference type="EMBL" id="GMA34551.1"/>
    </source>
</evidence>
<dbReference type="PANTHER" id="PTHR30543:SF21">
    <property type="entry name" value="NAD(P)H-DEPENDENT FMN REDUCTASE LOT6"/>
    <property type="match status" value="1"/>
</dbReference>
<gene>
    <name evidence="3" type="ORF">GCM10025876_07550</name>
</gene>
<dbReference type="Gene3D" id="3.40.50.360">
    <property type="match status" value="1"/>
</dbReference>
<dbReference type="EMBL" id="BSUN01000001">
    <property type="protein sequence ID" value="GMA34551.1"/>
    <property type="molecule type" value="Genomic_DNA"/>
</dbReference>
<sequence>MTTLGLIIGSLPLARTQRHLTHLLTQVAPPGTHIVELDPQHLPQHAPYEDVEAPAAALEWKRQVAAVDGLIIVSPTIERSIPGALKNGLDWAGGTAAPNALAGKPTTIAGVSLGSLPRFASIQHLRTVLGDHGASLRSQPEVVLFADPETSFDADGQPSDPDLVAEARQLVSAAAGLAAHERRARRPRRALAHRPLSPLRAHDVR</sequence>